<feature type="region of interest" description="Disordered" evidence="1">
    <location>
        <begin position="250"/>
        <end position="284"/>
    </location>
</feature>
<keyword evidence="3" id="KW-1185">Reference proteome</keyword>
<reference evidence="2 3" key="1">
    <citation type="journal article" date="2024" name="Commun. Biol.">
        <title>Comparative genomic analysis of thermophilic fungi reveals convergent evolutionary adaptations and gene losses.</title>
        <authorList>
            <person name="Steindorff A.S."/>
            <person name="Aguilar-Pontes M.V."/>
            <person name="Robinson A.J."/>
            <person name="Andreopoulos B."/>
            <person name="LaButti K."/>
            <person name="Kuo A."/>
            <person name="Mondo S."/>
            <person name="Riley R."/>
            <person name="Otillar R."/>
            <person name="Haridas S."/>
            <person name="Lipzen A."/>
            <person name="Grimwood J."/>
            <person name="Schmutz J."/>
            <person name="Clum A."/>
            <person name="Reid I.D."/>
            <person name="Moisan M.C."/>
            <person name="Butler G."/>
            <person name="Nguyen T.T.M."/>
            <person name="Dewar K."/>
            <person name="Conant G."/>
            <person name="Drula E."/>
            <person name="Henrissat B."/>
            <person name="Hansel C."/>
            <person name="Singer S."/>
            <person name="Hutchinson M.I."/>
            <person name="de Vries R.P."/>
            <person name="Natvig D.O."/>
            <person name="Powell A.J."/>
            <person name="Tsang A."/>
            <person name="Grigoriev I.V."/>
        </authorList>
    </citation>
    <scope>NUCLEOTIDE SEQUENCE [LARGE SCALE GENOMIC DNA]</scope>
    <source>
        <strain evidence="2 3">ATCC 24622</strain>
    </source>
</reference>
<dbReference type="EMBL" id="JAZHXJ010000322">
    <property type="protein sequence ID" value="KAL1864635.1"/>
    <property type="molecule type" value="Genomic_DNA"/>
</dbReference>
<feature type="compositionally biased region" description="Basic and acidic residues" evidence="1">
    <location>
        <begin position="275"/>
        <end position="284"/>
    </location>
</feature>
<evidence type="ECO:0000313" key="2">
    <source>
        <dbReference type="EMBL" id="KAL1864635.1"/>
    </source>
</evidence>
<evidence type="ECO:0000256" key="1">
    <source>
        <dbReference type="SAM" id="MobiDB-lite"/>
    </source>
</evidence>
<name>A0ABR3WM25_9PEZI</name>
<gene>
    <name evidence="2" type="ORF">VTK73DRAFT_5763</name>
</gene>
<comment type="caution">
    <text evidence="2">The sequence shown here is derived from an EMBL/GenBank/DDBJ whole genome shotgun (WGS) entry which is preliminary data.</text>
</comment>
<proteinExistence type="predicted"/>
<protein>
    <submittedName>
        <fullName evidence="2">Uncharacterized protein</fullName>
    </submittedName>
</protein>
<feature type="compositionally biased region" description="Polar residues" evidence="1">
    <location>
        <begin position="250"/>
        <end position="274"/>
    </location>
</feature>
<accession>A0ABR3WM25</accession>
<dbReference type="Proteomes" id="UP001586593">
    <property type="component" value="Unassembled WGS sequence"/>
</dbReference>
<evidence type="ECO:0000313" key="3">
    <source>
        <dbReference type="Proteomes" id="UP001586593"/>
    </source>
</evidence>
<sequence>MVRERDGVEGLGKSQGGIDQVPLWRHGLAEVEAEGLDEKDVVHNGLKRIDCADGGLTRCRLAATGEGRAACGPGCKLDDHAQLQAQLDGESFDVLDHPCSPCGSEGSAESMICVSLLDPLGHPSFRASPTKHVPSWMRGPRKRRAVEDDRQPLLHSPREENFISHSTHYFASAADGRSVASDKSTVFLTGSRTPPTGKSSTFELLGEVPEIRRKARVRFALPPLEATPAHGSERLWRAFSPAQMIVRKTTQNPAQRNRNSFHLPNQRQGINASTPERKVALQDS</sequence>
<organism evidence="2 3">
    <name type="scientific">Phialemonium thermophilum</name>
    <dbReference type="NCBI Taxonomy" id="223376"/>
    <lineage>
        <taxon>Eukaryota</taxon>
        <taxon>Fungi</taxon>
        <taxon>Dikarya</taxon>
        <taxon>Ascomycota</taxon>
        <taxon>Pezizomycotina</taxon>
        <taxon>Sordariomycetes</taxon>
        <taxon>Sordariomycetidae</taxon>
        <taxon>Cephalothecales</taxon>
        <taxon>Cephalothecaceae</taxon>
        <taxon>Phialemonium</taxon>
    </lineage>
</organism>